<feature type="transmembrane region" description="Helical" evidence="1">
    <location>
        <begin position="107"/>
        <end position="130"/>
    </location>
</feature>
<keyword evidence="3" id="KW-1185">Reference proteome</keyword>
<dbReference type="EMBL" id="LSMT01001000">
    <property type="protein sequence ID" value="PFX13350.1"/>
    <property type="molecule type" value="Genomic_DNA"/>
</dbReference>
<organism evidence="2 3">
    <name type="scientific">Stylophora pistillata</name>
    <name type="common">Smooth cauliflower coral</name>
    <dbReference type="NCBI Taxonomy" id="50429"/>
    <lineage>
        <taxon>Eukaryota</taxon>
        <taxon>Metazoa</taxon>
        <taxon>Cnidaria</taxon>
        <taxon>Anthozoa</taxon>
        <taxon>Hexacorallia</taxon>
        <taxon>Scleractinia</taxon>
        <taxon>Astrocoeniina</taxon>
        <taxon>Pocilloporidae</taxon>
        <taxon>Stylophora</taxon>
    </lineage>
</organism>
<dbReference type="Proteomes" id="UP000225706">
    <property type="component" value="Unassembled WGS sequence"/>
</dbReference>
<gene>
    <name evidence="2" type="ORF">AWC38_SpisGene22568</name>
</gene>
<dbReference type="AlphaFoldDB" id="A0A2B4RA36"/>
<reference evidence="3" key="1">
    <citation type="journal article" date="2017" name="bioRxiv">
        <title>Comparative analysis of the genomes of Stylophora pistillata and Acropora digitifera provides evidence for extensive differences between species of corals.</title>
        <authorList>
            <person name="Voolstra C.R."/>
            <person name="Li Y."/>
            <person name="Liew Y.J."/>
            <person name="Baumgarten S."/>
            <person name="Zoccola D."/>
            <person name="Flot J.-F."/>
            <person name="Tambutte S."/>
            <person name="Allemand D."/>
            <person name="Aranda M."/>
        </authorList>
    </citation>
    <scope>NUCLEOTIDE SEQUENCE [LARGE SCALE GENOMIC DNA]</scope>
</reference>
<keyword evidence="1" id="KW-0472">Membrane</keyword>
<evidence type="ECO:0000256" key="1">
    <source>
        <dbReference type="SAM" id="Phobius"/>
    </source>
</evidence>
<proteinExistence type="predicted"/>
<evidence type="ECO:0000313" key="2">
    <source>
        <dbReference type="EMBL" id="PFX13350.1"/>
    </source>
</evidence>
<protein>
    <submittedName>
        <fullName evidence="2">Uncharacterized protein</fullName>
    </submittedName>
</protein>
<keyword evidence="1" id="KW-0812">Transmembrane</keyword>
<feature type="transmembrane region" description="Helical" evidence="1">
    <location>
        <begin position="78"/>
        <end position="95"/>
    </location>
</feature>
<keyword evidence="1" id="KW-1133">Transmembrane helix</keyword>
<sequence>MNQTSGTQAFPYQQPVGQVPPGQFQPLFVQAQASPGQYVQQPVGQVGQPQVQPVQPAAAPAVPKTTAYWQSALIAERVVEFLFLSAAWISIVRYTNGSGITNGRVNFFKGITVFCWIVSIVFQIGFVFGFNHIKRLFSQPSLLTTITRMAEEESRKNQQGALILL</sequence>
<comment type="caution">
    <text evidence="2">The sequence shown here is derived from an EMBL/GenBank/DDBJ whole genome shotgun (WGS) entry which is preliminary data.</text>
</comment>
<accession>A0A2B4RA36</accession>
<name>A0A2B4RA36_STYPI</name>
<evidence type="ECO:0000313" key="3">
    <source>
        <dbReference type="Proteomes" id="UP000225706"/>
    </source>
</evidence>